<evidence type="ECO:0000313" key="2">
    <source>
        <dbReference type="EMBL" id="AKH48231.1"/>
    </source>
</evidence>
<organism evidence="2">
    <name type="scientific">uncultured marine virus</name>
    <dbReference type="NCBI Taxonomy" id="186617"/>
    <lineage>
        <taxon>Viruses</taxon>
        <taxon>environmental samples</taxon>
    </lineage>
</organism>
<proteinExistence type="predicted"/>
<reference evidence="2" key="2">
    <citation type="submission" date="2015-03" db="EMBL/GenBank/DDBJ databases">
        <authorList>
            <person name="Chow C.-E.T."/>
            <person name="Winget D.M."/>
            <person name="White R.A.III."/>
            <person name="Hallam S.J."/>
            <person name="Suttle C.A."/>
        </authorList>
    </citation>
    <scope>NUCLEOTIDE SEQUENCE</scope>
    <source>
        <strain evidence="2">Oxic1_6</strain>
    </source>
</reference>
<dbReference type="EMBL" id="KR029601">
    <property type="protein sequence ID" value="AKH48231.1"/>
    <property type="molecule type" value="Genomic_DNA"/>
</dbReference>
<accession>A0A0F7LAN9</accession>
<feature type="region of interest" description="Disordered" evidence="1">
    <location>
        <begin position="71"/>
        <end position="94"/>
    </location>
</feature>
<sequence length="94" mass="10234">MMPRSTGYCTHTKRAASPSCGCSMSIARRGRPPLRRTWMACSRCSSRGASRSIWWTAGTATPTARASRIWGRSTMSSRAPSGLRLAPRSRSSTP</sequence>
<evidence type="ECO:0000256" key="1">
    <source>
        <dbReference type="SAM" id="MobiDB-lite"/>
    </source>
</evidence>
<name>A0A0F7LAN9_9VIRU</name>
<protein>
    <submittedName>
        <fullName evidence="2">Uncharacterized protein</fullName>
    </submittedName>
</protein>
<reference evidence="2" key="1">
    <citation type="journal article" date="2015" name="Front. Microbiol.">
        <title>Combining genomic sequencing methods to explore viral diversity and reveal potential virus-host interactions.</title>
        <authorList>
            <person name="Chow C.E."/>
            <person name="Winget D.M."/>
            <person name="White R.A.III."/>
            <person name="Hallam S.J."/>
            <person name="Suttle C.A."/>
        </authorList>
    </citation>
    <scope>NUCLEOTIDE SEQUENCE</scope>
    <source>
        <strain evidence="2">Oxic1_6</strain>
    </source>
</reference>